<keyword evidence="3" id="KW-1185">Reference proteome</keyword>
<reference evidence="2" key="1">
    <citation type="submission" date="2013-05" db="EMBL/GenBank/DDBJ databases">
        <authorList>
            <person name="Yim A.K.Y."/>
            <person name="Chan T.F."/>
            <person name="Ji K.M."/>
            <person name="Liu X.Y."/>
            <person name="Zhou J.W."/>
            <person name="Li R.Q."/>
            <person name="Yang K.Y."/>
            <person name="Li J."/>
            <person name="Li M."/>
            <person name="Law P.T.W."/>
            <person name="Wu Y.L."/>
            <person name="Cai Z.L."/>
            <person name="Qin H."/>
            <person name="Bao Y."/>
            <person name="Leung R.K.K."/>
            <person name="Ng P.K.S."/>
            <person name="Zou J."/>
            <person name="Zhong X.J."/>
            <person name="Ran P.X."/>
            <person name="Zhong N.S."/>
            <person name="Liu Z.G."/>
            <person name="Tsui S.K.W."/>
        </authorList>
    </citation>
    <scope>NUCLEOTIDE SEQUENCE</scope>
    <source>
        <strain evidence="2">Derf</strain>
        <tissue evidence="2">Whole organism</tissue>
    </source>
</reference>
<reference evidence="2" key="2">
    <citation type="journal article" date="2022" name="Res Sq">
        <title>Comparative Genomics Reveals Insights into the Divergent Evolution of Astigmatic Mites and Household Pest Adaptations.</title>
        <authorList>
            <person name="Xiong Q."/>
            <person name="Wan A.T.-Y."/>
            <person name="Liu X.-Y."/>
            <person name="Fung C.S.-H."/>
            <person name="Xiao X."/>
            <person name="Malainual N."/>
            <person name="Hou J."/>
            <person name="Wang L."/>
            <person name="Wang M."/>
            <person name="Yang K."/>
            <person name="Cui Y."/>
            <person name="Leung E."/>
            <person name="Nong W."/>
            <person name="Shin S.-K."/>
            <person name="Au S."/>
            <person name="Jeong K.Y."/>
            <person name="Chew F.T."/>
            <person name="Hui J."/>
            <person name="Leung T.F."/>
            <person name="Tungtrongchitr A."/>
            <person name="Zhong N."/>
            <person name="Liu Z."/>
            <person name="Tsui S."/>
        </authorList>
    </citation>
    <scope>NUCLEOTIDE SEQUENCE</scope>
    <source>
        <strain evidence="2">Derf</strain>
        <tissue evidence="2">Whole organism</tissue>
    </source>
</reference>
<protein>
    <submittedName>
        <fullName evidence="2">Uncharacterized protein</fullName>
    </submittedName>
</protein>
<proteinExistence type="predicted"/>
<name>A0A922HRG4_DERFA</name>
<gene>
    <name evidence="2" type="ORF">DERF_011041</name>
</gene>
<evidence type="ECO:0000313" key="3">
    <source>
        <dbReference type="Proteomes" id="UP000790347"/>
    </source>
</evidence>
<feature type="compositionally biased region" description="Pro residues" evidence="1">
    <location>
        <begin position="75"/>
        <end position="89"/>
    </location>
</feature>
<organism evidence="2 3">
    <name type="scientific">Dermatophagoides farinae</name>
    <name type="common">American house dust mite</name>
    <dbReference type="NCBI Taxonomy" id="6954"/>
    <lineage>
        <taxon>Eukaryota</taxon>
        <taxon>Metazoa</taxon>
        <taxon>Ecdysozoa</taxon>
        <taxon>Arthropoda</taxon>
        <taxon>Chelicerata</taxon>
        <taxon>Arachnida</taxon>
        <taxon>Acari</taxon>
        <taxon>Acariformes</taxon>
        <taxon>Sarcoptiformes</taxon>
        <taxon>Astigmata</taxon>
        <taxon>Psoroptidia</taxon>
        <taxon>Analgoidea</taxon>
        <taxon>Pyroglyphidae</taxon>
        <taxon>Dermatophagoidinae</taxon>
        <taxon>Dermatophagoides</taxon>
    </lineage>
</organism>
<feature type="region of interest" description="Disordered" evidence="1">
    <location>
        <begin position="63"/>
        <end position="89"/>
    </location>
</feature>
<comment type="caution">
    <text evidence="2">The sequence shown here is derived from an EMBL/GenBank/DDBJ whole genome shotgun (WGS) entry which is preliminary data.</text>
</comment>
<dbReference type="AlphaFoldDB" id="A0A922HRG4"/>
<dbReference type="EMBL" id="ASGP02000005">
    <property type="protein sequence ID" value="KAH9506301.1"/>
    <property type="molecule type" value="Genomic_DNA"/>
</dbReference>
<accession>A0A922HRG4</accession>
<evidence type="ECO:0000313" key="2">
    <source>
        <dbReference type="EMBL" id="KAH9506301.1"/>
    </source>
</evidence>
<evidence type="ECO:0000256" key="1">
    <source>
        <dbReference type="SAM" id="MobiDB-lite"/>
    </source>
</evidence>
<sequence>MKLTWLPLPWPPSNKVLLAVADIVFWALLTRSPLVSLAAAAAATTAELEWKLFNIVGQSVSQNAAGVDEPDEELPPPLPPPPTTVPVES</sequence>
<dbReference type="Proteomes" id="UP000790347">
    <property type="component" value="Unassembled WGS sequence"/>
</dbReference>